<comment type="caution">
    <text evidence="5">The sequence shown here is derived from an EMBL/GenBank/DDBJ whole genome shotgun (WGS) entry which is preliminary data.</text>
</comment>
<evidence type="ECO:0000256" key="3">
    <source>
        <dbReference type="ARBA" id="ARBA00016090"/>
    </source>
</evidence>
<organism evidence="5 6">
    <name type="scientific">Candidatus Lachnoclostridium stercorigallinarum</name>
    <dbReference type="NCBI Taxonomy" id="2838634"/>
    <lineage>
        <taxon>Bacteria</taxon>
        <taxon>Bacillati</taxon>
        <taxon>Bacillota</taxon>
        <taxon>Clostridia</taxon>
        <taxon>Lachnospirales</taxon>
        <taxon>Lachnospiraceae</taxon>
    </lineage>
</organism>
<name>A0A9D2GI72_9FIRM</name>
<dbReference type="GO" id="GO:0006047">
    <property type="term" value="P:UDP-N-acetylglucosamine metabolic process"/>
    <property type="evidence" value="ECO:0007669"/>
    <property type="project" value="TreeGrafter"/>
</dbReference>
<evidence type="ECO:0000256" key="1">
    <source>
        <dbReference type="ARBA" id="ARBA00001031"/>
    </source>
</evidence>
<evidence type="ECO:0000313" key="6">
    <source>
        <dbReference type="Proteomes" id="UP000824101"/>
    </source>
</evidence>
<proteinExistence type="predicted"/>
<sequence>MYRRLNDEKYYRKFYFQDSFHAQCMDVEPLSLIQTERSAEAVRGIINAPVFKQVKHIIASGCGDSNLVAFAVKGAFEHYLPEAEYEAVEAIELSRHYDYEGRSEDTIAFFISYSGKIYRTIEAMEQCRRHGITTVAVTDNPESATAKAADILCYTNIPKGDNNAGLRTYFANVLTMMTMAAAIGEVQHGVENISAFGDAVRMYHSGFFAKLAEIDDSCFAAAIRWMDKKYLEITGDGPQFWAGKFIQAKVVELSGDACAVIDSENFKHVNVMMEPGNEIGELVLINTNDSNLSQIVETVKVMTGRGKRDVLLFCDKKPEEIGLEADVVYCPMPVPDKEYNFLAPLYTYLPGAIFAGFRHTTIGEPMFRGGMDPSIFIPTYYSPVDVVDL</sequence>
<evidence type="ECO:0000259" key="4">
    <source>
        <dbReference type="PROSITE" id="PS51464"/>
    </source>
</evidence>
<evidence type="ECO:0000313" key="5">
    <source>
        <dbReference type="EMBL" id="HIZ79668.1"/>
    </source>
</evidence>
<evidence type="ECO:0000256" key="2">
    <source>
        <dbReference type="ARBA" id="ARBA00012916"/>
    </source>
</evidence>
<reference evidence="5" key="2">
    <citation type="submission" date="2021-04" db="EMBL/GenBank/DDBJ databases">
        <authorList>
            <person name="Gilroy R."/>
        </authorList>
    </citation>
    <scope>NUCLEOTIDE SEQUENCE</scope>
    <source>
        <strain evidence="5">ChiBcec1-1093</strain>
    </source>
</reference>
<dbReference type="EC" id="2.6.1.16" evidence="2"/>
<gene>
    <name evidence="5" type="ORF">IAA17_07760</name>
</gene>
<feature type="domain" description="SIS" evidence="4">
    <location>
        <begin position="47"/>
        <end position="190"/>
    </location>
</feature>
<accession>A0A9D2GI72</accession>
<dbReference type="EMBL" id="DXBC01000121">
    <property type="protein sequence ID" value="HIZ79668.1"/>
    <property type="molecule type" value="Genomic_DNA"/>
</dbReference>
<protein>
    <recommendedName>
        <fullName evidence="3">Glutamine--fructose-6-phosphate aminotransferase [isomerizing]</fullName>
        <ecNumber evidence="2">2.6.1.16</ecNumber>
    </recommendedName>
</protein>
<dbReference type="GO" id="GO:0097367">
    <property type="term" value="F:carbohydrate derivative binding"/>
    <property type="evidence" value="ECO:0007669"/>
    <property type="project" value="InterPro"/>
</dbReference>
<dbReference type="GO" id="GO:0006002">
    <property type="term" value="P:fructose 6-phosphate metabolic process"/>
    <property type="evidence" value="ECO:0007669"/>
    <property type="project" value="TreeGrafter"/>
</dbReference>
<reference evidence="5" key="1">
    <citation type="journal article" date="2021" name="PeerJ">
        <title>Extensive microbial diversity within the chicken gut microbiome revealed by metagenomics and culture.</title>
        <authorList>
            <person name="Gilroy R."/>
            <person name="Ravi A."/>
            <person name="Getino M."/>
            <person name="Pursley I."/>
            <person name="Horton D.L."/>
            <person name="Alikhan N.F."/>
            <person name="Baker D."/>
            <person name="Gharbi K."/>
            <person name="Hall N."/>
            <person name="Watson M."/>
            <person name="Adriaenssens E.M."/>
            <person name="Foster-Nyarko E."/>
            <person name="Jarju S."/>
            <person name="Secka A."/>
            <person name="Antonio M."/>
            <person name="Oren A."/>
            <person name="Chaudhuri R.R."/>
            <person name="La Ragione R."/>
            <person name="Hildebrand F."/>
            <person name="Pallen M.J."/>
        </authorList>
    </citation>
    <scope>NUCLEOTIDE SEQUENCE</scope>
    <source>
        <strain evidence="5">ChiBcec1-1093</strain>
    </source>
</reference>
<dbReference type="InterPro" id="IPR001347">
    <property type="entry name" value="SIS_dom"/>
</dbReference>
<dbReference type="AlphaFoldDB" id="A0A9D2GI72"/>
<comment type="catalytic activity">
    <reaction evidence="1">
        <text>D-fructose 6-phosphate + L-glutamine = D-glucosamine 6-phosphate + L-glutamate</text>
        <dbReference type="Rhea" id="RHEA:13237"/>
        <dbReference type="ChEBI" id="CHEBI:29985"/>
        <dbReference type="ChEBI" id="CHEBI:58359"/>
        <dbReference type="ChEBI" id="CHEBI:58725"/>
        <dbReference type="ChEBI" id="CHEBI:61527"/>
        <dbReference type="EC" id="2.6.1.16"/>
    </reaction>
</comment>
<dbReference type="Pfam" id="PF01380">
    <property type="entry name" value="SIS"/>
    <property type="match status" value="1"/>
</dbReference>
<dbReference type="Proteomes" id="UP000824101">
    <property type="component" value="Unassembled WGS sequence"/>
</dbReference>
<dbReference type="SUPFAM" id="SSF53697">
    <property type="entry name" value="SIS domain"/>
    <property type="match status" value="1"/>
</dbReference>
<dbReference type="Gene3D" id="3.40.50.10490">
    <property type="entry name" value="Glucose-6-phosphate isomerase like protein, domain 1"/>
    <property type="match status" value="2"/>
</dbReference>
<dbReference type="GO" id="GO:0006487">
    <property type="term" value="P:protein N-linked glycosylation"/>
    <property type="evidence" value="ECO:0007669"/>
    <property type="project" value="TreeGrafter"/>
</dbReference>
<dbReference type="PANTHER" id="PTHR10937:SF0">
    <property type="entry name" value="GLUTAMINE--FRUCTOSE-6-PHOSPHATE TRANSAMINASE (ISOMERIZING)"/>
    <property type="match status" value="1"/>
</dbReference>
<dbReference type="InterPro" id="IPR046348">
    <property type="entry name" value="SIS_dom_sf"/>
</dbReference>
<dbReference type="PANTHER" id="PTHR10937">
    <property type="entry name" value="GLUCOSAMINE--FRUCTOSE-6-PHOSPHATE AMINOTRANSFERASE, ISOMERIZING"/>
    <property type="match status" value="1"/>
</dbReference>
<dbReference type="GO" id="GO:0004360">
    <property type="term" value="F:glutamine-fructose-6-phosphate transaminase (isomerizing) activity"/>
    <property type="evidence" value="ECO:0007669"/>
    <property type="project" value="UniProtKB-EC"/>
</dbReference>
<dbReference type="PROSITE" id="PS51464">
    <property type="entry name" value="SIS"/>
    <property type="match status" value="1"/>
</dbReference>